<proteinExistence type="predicted"/>
<protein>
    <submittedName>
        <fullName evidence="2">Terminase</fullName>
    </submittedName>
</protein>
<organism evidence="2 3">
    <name type="scientific">Comamonas squillarum</name>
    <dbReference type="NCBI Taxonomy" id="2977320"/>
    <lineage>
        <taxon>Bacteria</taxon>
        <taxon>Pseudomonadati</taxon>
        <taxon>Pseudomonadota</taxon>
        <taxon>Betaproteobacteria</taxon>
        <taxon>Burkholderiales</taxon>
        <taxon>Comamonadaceae</taxon>
        <taxon>Comamonas</taxon>
    </lineage>
</organism>
<dbReference type="Gene3D" id="3.30.420.240">
    <property type="match status" value="1"/>
</dbReference>
<dbReference type="RefSeq" id="WP_260719449.1">
    <property type="nucleotide sequence ID" value="NZ_CP104377.1"/>
</dbReference>
<dbReference type="EMBL" id="CP104377">
    <property type="protein sequence ID" value="UXC19145.1"/>
    <property type="molecule type" value="Genomic_DNA"/>
</dbReference>
<feature type="compositionally biased region" description="Basic residues" evidence="1">
    <location>
        <begin position="513"/>
        <end position="522"/>
    </location>
</feature>
<sequence>MSKAPSTAEMLEMVKAMPADLKRELDKLLLADGAPIWVPQDGPQLSAYNSPADIVFYGGSAGGGKTDLLLGLSLTSQEHSIIFRREAVQLVGIEERMAKIIGTRKGYNSQDGVWRLPGKRILELGSVKDAGDWIKYQGRPHDAKLFDEICHFTEMQFRTLIGWLRTDNPKVRQRVVCAGNPPTEPEGEWVKRFWAPWLDPNHGNPAKPGELRWYFTNEKGEDQETDGPEPVMMGGELVKPQSRTFIPSSVDDNLFLAATGYKAKLQALPEPLRSQMLRGDFNAGAADPAWQLIPTEWVKAAQARWKPRDAKGQMTALGFDPARGGIDKSSAAPRYGNWFDHLVTVPGIVTNDGPKAAGFVVPLVRNGACICVDGIGIGSSALDFLVGLNLLVLSVVGSNSSELMDKAGQLRFRNKRAEMYWRMREALDPLNPDPVALPPDPELAADLCAVRYKVVTMGQKAAIQVRSKDEIREALGRSPDKGDCVAMTFVSNIPTPKQAKKERSWRDRLGISQRKRGSAQAA</sequence>
<dbReference type="Gene3D" id="3.40.50.300">
    <property type="entry name" value="P-loop containing nucleotide triphosphate hydrolases"/>
    <property type="match status" value="1"/>
</dbReference>
<feature type="compositionally biased region" description="Basic and acidic residues" evidence="1">
    <location>
        <begin position="499"/>
        <end position="509"/>
    </location>
</feature>
<gene>
    <name evidence="2" type="ORF">N4T19_03190</name>
</gene>
<evidence type="ECO:0000313" key="2">
    <source>
        <dbReference type="EMBL" id="UXC19145.1"/>
    </source>
</evidence>
<evidence type="ECO:0000313" key="3">
    <source>
        <dbReference type="Proteomes" id="UP001058290"/>
    </source>
</evidence>
<name>A0ABY6A2A6_9BURK</name>
<dbReference type="InterPro" id="IPR027417">
    <property type="entry name" value="P-loop_NTPase"/>
</dbReference>
<dbReference type="Proteomes" id="UP001058290">
    <property type="component" value="Chromosome"/>
</dbReference>
<keyword evidence="3" id="KW-1185">Reference proteome</keyword>
<feature type="region of interest" description="Disordered" evidence="1">
    <location>
        <begin position="492"/>
        <end position="522"/>
    </location>
</feature>
<accession>A0ABY6A2A6</accession>
<evidence type="ECO:0000256" key="1">
    <source>
        <dbReference type="SAM" id="MobiDB-lite"/>
    </source>
</evidence>
<reference evidence="2" key="1">
    <citation type="submission" date="2022-09" db="EMBL/GenBank/DDBJ databases">
        <title>Bacterial diversity in gut of crayfish and pufferfish.</title>
        <authorList>
            <person name="Huang Y."/>
        </authorList>
    </citation>
    <scope>NUCLEOTIDE SEQUENCE</scope>
    <source>
        <strain evidence="2">PR12</strain>
    </source>
</reference>